<dbReference type="OrthoDB" id="7685821at2759"/>
<organism evidence="2">
    <name type="scientific">Acromyrmex echinatior</name>
    <name type="common">Panamanian leafcutter ant</name>
    <name type="synonym">Acromyrmex octospinosus echinatior</name>
    <dbReference type="NCBI Taxonomy" id="103372"/>
    <lineage>
        <taxon>Eukaryota</taxon>
        <taxon>Metazoa</taxon>
        <taxon>Ecdysozoa</taxon>
        <taxon>Arthropoda</taxon>
        <taxon>Hexapoda</taxon>
        <taxon>Insecta</taxon>
        <taxon>Pterygota</taxon>
        <taxon>Neoptera</taxon>
        <taxon>Endopterygota</taxon>
        <taxon>Hymenoptera</taxon>
        <taxon>Apocrita</taxon>
        <taxon>Aculeata</taxon>
        <taxon>Formicoidea</taxon>
        <taxon>Formicidae</taxon>
        <taxon>Myrmicinae</taxon>
        <taxon>Acromyrmex</taxon>
    </lineage>
</organism>
<sequence>MEYDEEEEGKTEYEQYIDEELQEILPAVIAREIPEEPRAVRTEISRNAATLYEKIDHERPVRPPREREAVTAMPEERPVREEVSVRRALENSRLAEQIVLPAEDACEETCPLVKEQKGKQFVYLQEKNSVLVFQRIMRKLKMRQRIVDHYYLTKGFNYFEDVCTCSLACMVYTLSRDPFVKSIFASFALFAIGLKLCSELDAWEMPNRIS</sequence>
<keyword evidence="2" id="KW-1185">Reference proteome</keyword>
<evidence type="ECO:0000313" key="1">
    <source>
        <dbReference type="EMBL" id="EGI65412.1"/>
    </source>
</evidence>
<name>F4WK40_ACREC</name>
<reference evidence="1" key="1">
    <citation type="submission" date="2011-02" db="EMBL/GenBank/DDBJ databases">
        <title>The genome of the leaf-cutting ant Acromyrmex echinatior suggests key adaptations to social evolution and fungus farming.</title>
        <authorList>
            <person name="Nygaard S."/>
            <person name="Zhang G."/>
        </authorList>
    </citation>
    <scope>NUCLEOTIDE SEQUENCE</scope>
</reference>
<dbReference type="Proteomes" id="UP000007755">
    <property type="component" value="Unassembled WGS sequence"/>
</dbReference>
<dbReference type="EMBL" id="GL888193">
    <property type="protein sequence ID" value="EGI65412.1"/>
    <property type="molecule type" value="Genomic_DNA"/>
</dbReference>
<proteinExistence type="predicted"/>
<dbReference type="InParanoid" id="F4WK40"/>
<protein>
    <submittedName>
        <fullName evidence="1">Uncharacterized protein</fullName>
    </submittedName>
</protein>
<dbReference type="AlphaFoldDB" id="F4WK40"/>
<accession>F4WK40</accession>
<evidence type="ECO:0000313" key="2">
    <source>
        <dbReference type="Proteomes" id="UP000007755"/>
    </source>
</evidence>
<gene>
    <name evidence="1" type="ORF">G5I_06083</name>
</gene>
<dbReference type="eggNOG" id="ENOG502RZQJ">
    <property type="taxonomic scope" value="Eukaryota"/>
</dbReference>